<evidence type="ECO:0000313" key="11">
    <source>
        <dbReference type="EMBL" id="CAD7640590.1"/>
    </source>
</evidence>
<dbReference type="PANTHER" id="PTHR13141">
    <property type="entry name" value="TRANSMEMBRANE PROTEIN 242"/>
    <property type="match status" value="1"/>
</dbReference>
<evidence type="ECO:0000256" key="1">
    <source>
        <dbReference type="ARBA" id="ARBA00004448"/>
    </source>
</evidence>
<name>A0A7R9LHN4_9ACAR</name>
<dbReference type="OrthoDB" id="2378895at2759"/>
<keyword evidence="7" id="KW-0496">Mitochondrion</keyword>
<dbReference type="Pfam" id="PF07096">
    <property type="entry name" value="DUF1358"/>
    <property type="match status" value="1"/>
</dbReference>
<keyword evidence="4 10" id="KW-0812">Transmembrane</keyword>
<reference evidence="11" key="1">
    <citation type="submission" date="2020-11" db="EMBL/GenBank/DDBJ databases">
        <authorList>
            <person name="Tran Van P."/>
        </authorList>
    </citation>
    <scope>NUCLEOTIDE SEQUENCE</scope>
</reference>
<dbReference type="InterPro" id="IPR009792">
    <property type="entry name" value="TMEM242"/>
</dbReference>
<evidence type="ECO:0000256" key="10">
    <source>
        <dbReference type="SAM" id="Phobius"/>
    </source>
</evidence>
<evidence type="ECO:0000256" key="2">
    <source>
        <dbReference type="ARBA" id="ARBA00007570"/>
    </source>
</evidence>
<comment type="similarity">
    <text evidence="2">Belongs to the TMEM242 family.</text>
</comment>
<evidence type="ECO:0000256" key="5">
    <source>
        <dbReference type="ARBA" id="ARBA00022792"/>
    </source>
</evidence>
<keyword evidence="6 10" id="KW-1133">Transmembrane helix</keyword>
<sequence length="166" mass="18171">MGDKDRAESLPPVVVADNNVPKSGKRNNKYLEIAFMSCVTGAGLLFGFSTALSNAKKKDVNAFDKGISIVKTVGNQSGASLAMKALLWGTVYACTGFGLFCFTVWKAMGVNDLKEFRHKVGTYLPRLTPTESTNARTEFASLKDLLQYIIDESDRSKSEDNDKTKK</sequence>
<dbReference type="AlphaFoldDB" id="A0A7R9LHN4"/>
<feature type="transmembrane region" description="Helical" evidence="10">
    <location>
        <begin position="85"/>
        <end position="105"/>
    </location>
</feature>
<keyword evidence="12" id="KW-1185">Reference proteome</keyword>
<dbReference type="EMBL" id="CAJPIZ010023830">
    <property type="protein sequence ID" value="CAG2118325.1"/>
    <property type="molecule type" value="Genomic_DNA"/>
</dbReference>
<dbReference type="GO" id="GO:0005743">
    <property type="term" value="C:mitochondrial inner membrane"/>
    <property type="evidence" value="ECO:0007669"/>
    <property type="project" value="UniProtKB-SubCell"/>
</dbReference>
<evidence type="ECO:0000256" key="7">
    <source>
        <dbReference type="ARBA" id="ARBA00023128"/>
    </source>
</evidence>
<protein>
    <recommendedName>
        <fullName evidence="3">Transmembrane protein 242</fullName>
    </recommendedName>
</protein>
<dbReference type="EMBL" id="OC878405">
    <property type="protein sequence ID" value="CAD7640590.1"/>
    <property type="molecule type" value="Genomic_DNA"/>
</dbReference>
<organism evidence="11">
    <name type="scientific">Medioppia subpectinata</name>
    <dbReference type="NCBI Taxonomy" id="1979941"/>
    <lineage>
        <taxon>Eukaryota</taxon>
        <taxon>Metazoa</taxon>
        <taxon>Ecdysozoa</taxon>
        <taxon>Arthropoda</taxon>
        <taxon>Chelicerata</taxon>
        <taxon>Arachnida</taxon>
        <taxon>Acari</taxon>
        <taxon>Acariformes</taxon>
        <taxon>Sarcoptiformes</taxon>
        <taxon>Oribatida</taxon>
        <taxon>Brachypylina</taxon>
        <taxon>Oppioidea</taxon>
        <taxon>Oppiidae</taxon>
        <taxon>Medioppia</taxon>
    </lineage>
</organism>
<gene>
    <name evidence="11" type="ORF">OSB1V03_LOCUS18277</name>
</gene>
<dbReference type="Proteomes" id="UP000759131">
    <property type="component" value="Unassembled WGS sequence"/>
</dbReference>
<dbReference type="PANTHER" id="PTHR13141:SF4">
    <property type="entry name" value="TRANSMEMBRANE PROTEIN 242"/>
    <property type="match status" value="1"/>
</dbReference>
<feature type="transmembrane region" description="Helical" evidence="10">
    <location>
        <begin position="30"/>
        <end position="52"/>
    </location>
</feature>
<evidence type="ECO:0000313" key="12">
    <source>
        <dbReference type="Proteomes" id="UP000759131"/>
    </source>
</evidence>
<keyword evidence="5" id="KW-0999">Mitochondrion inner membrane</keyword>
<comment type="subcellular location">
    <subcellularLocation>
        <location evidence="1">Mitochondrion inner membrane</location>
        <topology evidence="1">Multi-pass membrane protein</topology>
    </subcellularLocation>
</comment>
<comment type="function">
    <text evidence="9">Scaffold protein that participates in the c-ring assembly of mitochondrial ATP synthase (F(1)F(0) ATP synthase or complex V) by facilitating the membrane insertion and oligomer formation of the subunit c/ATP5MC3. Participates in the incorporation of the c-ring into vestigial complexes. Additionally influences the incorporation of subunits MT-ATP6, MT-ATP8, ATP5MJ, and ATP5MK in the ATP synthase.</text>
</comment>
<evidence type="ECO:0000256" key="8">
    <source>
        <dbReference type="ARBA" id="ARBA00023136"/>
    </source>
</evidence>
<accession>A0A7R9LHN4</accession>
<proteinExistence type="inferred from homology"/>
<evidence type="ECO:0000256" key="9">
    <source>
        <dbReference type="ARBA" id="ARBA00045905"/>
    </source>
</evidence>
<evidence type="ECO:0000256" key="4">
    <source>
        <dbReference type="ARBA" id="ARBA00022692"/>
    </source>
</evidence>
<keyword evidence="8 10" id="KW-0472">Membrane</keyword>
<evidence type="ECO:0000256" key="3">
    <source>
        <dbReference type="ARBA" id="ARBA00013934"/>
    </source>
</evidence>
<evidence type="ECO:0000256" key="6">
    <source>
        <dbReference type="ARBA" id="ARBA00022989"/>
    </source>
</evidence>